<protein>
    <submittedName>
        <fullName evidence="2">Uncharacterized protein</fullName>
    </submittedName>
</protein>
<keyword evidence="3" id="KW-1185">Reference proteome</keyword>
<dbReference type="EMBL" id="JAIWYP010000004">
    <property type="protein sequence ID" value="KAH3832492.1"/>
    <property type="molecule type" value="Genomic_DNA"/>
</dbReference>
<dbReference type="AlphaFoldDB" id="A0A9D4K3T2"/>
<evidence type="ECO:0000313" key="2">
    <source>
        <dbReference type="EMBL" id="KAH3832492.1"/>
    </source>
</evidence>
<evidence type="ECO:0000313" key="3">
    <source>
        <dbReference type="Proteomes" id="UP000828390"/>
    </source>
</evidence>
<comment type="caution">
    <text evidence="2">The sequence shown here is derived from an EMBL/GenBank/DDBJ whole genome shotgun (WGS) entry which is preliminary data.</text>
</comment>
<accession>A0A9D4K3T2</accession>
<proteinExistence type="predicted"/>
<name>A0A9D4K3T2_DREPO</name>
<gene>
    <name evidence="2" type="ORF">DPMN_105782</name>
</gene>
<feature type="region of interest" description="Disordered" evidence="1">
    <location>
        <begin position="54"/>
        <end position="92"/>
    </location>
</feature>
<organism evidence="2 3">
    <name type="scientific">Dreissena polymorpha</name>
    <name type="common">Zebra mussel</name>
    <name type="synonym">Mytilus polymorpha</name>
    <dbReference type="NCBI Taxonomy" id="45954"/>
    <lineage>
        <taxon>Eukaryota</taxon>
        <taxon>Metazoa</taxon>
        <taxon>Spiralia</taxon>
        <taxon>Lophotrochozoa</taxon>
        <taxon>Mollusca</taxon>
        <taxon>Bivalvia</taxon>
        <taxon>Autobranchia</taxon>
        <taxon>Heteroconchia</taxon>
        <taxon>Euheterodonta</taxon>
        <taxon>Imparidentia</taxon>
        <taxon>Neoheterodontei</taxon>
        <taxon>Myida</taxon>
        <taxon>Dreissenoidea</taxon>
        <taxon>Dreissenidae</taxon>
        <taxon>Dreissena</taxon>
    </lineage>
</organism>
<reference evidence="2" key="1">
    <citation type="journal article" date="2019" name="bioRxiv">
        <title>The Genome of the Zebra Mussel, Dreissena polymorpha: A Resource for Invasive Species Research.</title>
        <authorList>
            <person name="McCartney M.A."/>
            <person name="Auch B."/>
            <person name="Kono T."/>
            <person name="Mallez S."/>
            <person name="Zhang Y."/>
            <person name="Obille A."/>
            <person name="Becker A."/>
            <person name="Abrahante J.E."/>
            <person name="Garbe J."/>
            <person name="Badalamenti J.P."/>
            <person name="Herman A."/>
            <person name="Mangelson H."/>
            <person name="Liachko I."/>
            <person name="Sullivan S."/>
            <person name="Sone E.D."/>
            <person name="Koren S."/>
            <person name="Silverstein K.A.T."/>
            <person name="Beckman K.B."/>
            <person name="Gohl D.M."/>
        </authorList>
    </citation>
    <scope>NUCLEOTIDE SEQUENCE</scope>
    <source>
        <strain evidence="2">Duluth1</strain>
        <tissue evidence="2">Whole animal</tissue>
    </source>
</reference>
<feature type="compositionally biased region" description="Polar residues" evidence="1">
    <location>
        <begin position="71"/>
        <end position="82"/>
    </location>
</feature>
<evidence type="ECO:0000256" key="1">
    <source>
        <dbReference type="SAM" id="MobiDB-lite"/>
    </source>
</evidence>
<dbReference type="Proteomes" id="UP000828390">
    <property type="component" value="Unassembled WGS sequence"/>
</dbReference>
<sequence>MFSFGCKQACTCRRTLAPDLNSQAHDCRTRVAVVTQATVSVSATMAEFRAALQCGRRQQTRDESQVDPPSGRSSNKGTSALQSCEKVVLTPN</sequence>
<reference evidence="2" key="2">
    <citation type="submission" date="2020-11" db="EMBL/GenBank/DDBJ databases">
        <authorList>
            <person name="McCartney M.A."/>
            <person name="Auch B."/>
            <person name="Kono T."/>
            <person name="Mallez S."/>
            <person name="Becker A."/>
            <person name="Gohl D.M."/>
            <person name="Silverstein K.A.T."/>
            <person name="Koren S."/>
            <person name="Bechman K.B."/>
            <person name="Herman A."/>
            <person name="Abrahante J.E."/>
            <person name="Garbe J."/>
        </authorList>
    </citation>
    <scope>NUCLEOTIDE SEQUENCE</scope>
    <source>
        <strain evidence="2">Duluth1</strain>
        <tissue evidence="2">Whole animal</tissue>
    </source>
</reference>